<evidence type="ECO:0000313" key="1">
    <source>
        <dbReference type="EMBL" id="GMF40404.1"/>
    </source>
</evidence>
<dbReference type="Proteomes" id="UP001165121">
    <property type="component" value="Unassembled WGS sequence"/>
</dbReference>
<keyword evidence="2" id="KW-1185">Reference proteome</keyword>
<sequence>MVHERDRRDQHAHALILGLILDPVIVEPRCHNTDEVGDGLDEGRGFDVENVRQYLPRAAVLEHDQHHEHDVLAGELWLSATSDVPVSGDVAAHGHPQRVHLARREVCETHDCISVPICHKAVVDWALGVPEFRVLGGRVGTHRVPGDGHCRVRVALAAHTGGDRVVRGISIVWEFSWLFGGNFKATTSQ</sequence>
<accession>A0A9W7CSA3</accession>
<protein>
    <submittedName>
        <fullName evidence="1">Unnamed protein product</fullName>
    </submittedName>
</protein>
<dbReference type="AlphaFoldDB" id="A0A9W7CSA3"/>
<evidence type="ECO:0000313" key="2">
    <source>
        <dbReference type="Proteomes" id="UP001165121"/>
    </source>
</evidence>
<name>A0A9W7CSA3_9STRA</name>
<comment type="caution">
    <text evidence="1">The sequence shown here is derived from an EMBL/GenBank/DDBJ whole genome shotgun (WGS) entry which is preliminary data.</text>
</comment>
<reference evidence="1" key="1">
    <citation type="submission" date="2023-04" db="EMBL/GenBank/DDBJ databases">
        <title>Phytophthora fragariaefolia NBRC 109709.</title>
        <authorList>
            <person name="Ichikawa N."/>
            <person name="Sato H."/>
            <person name="Tonouchi N."/>
        </authorList>
    </citation>
    <scope>NUCLEOTIDE SEQUENCE</scope>
    <source>
        <strain evidence="1">NBRC 109709</strain>
    </source>
</reference>
<organism evidence="1 2">
    <name type="scientific">Phytophthora fragariaefolia</name>
    <dbReference type="NCBI Taxonomy" id="1490495"/>
    <lineage>
        <taxon>Eukaryota</taxon>
        <taxon>Sar</taxon>
        <taxon>Stramenopiles</taxon>
        <taxon>Oomycota</taxon>
        <taxon>Peronosporomycetes</taxon>
        <taxon>Peronosporales</taxon>
        <taxon>Peronosporaceae</taxon>
        <taxon>Phytophthora</taxon>
    </lineage>
</organism>
<gene>
    <name evidence="1" type="ORF">Pfra01_001239900</name>
</gene>
<dbReference type="EMBL" id="BSXT01001243">
    <property type="protein sequence ID" value="GMF40404.1"/>
    <property type="molecule type" value="Genomic_DNA"/>
</dbReference>
<proteinExistence type="predicted"/>